<dbReference type="AlphaFoldDB" id="A0A915EV57"/>
<protein>
    <submittedName>
        <fullName evidence="2">Uncharacterized protein</fullName>
    </submittedName>
</protein>
<accession>A0A915EV57</accession>
<organism evidence="1 2">
    <name type="scientific">Echinococcus canadensis</name>
    <dbReference type="NCBI Taxonomy" id="519352"/>
    <lineage>
        <taxon>Eukaryota</taxon>
        <taxon>Metazoa</taxon>
        <taxon>Spiralia</taxon>
        <taxon>Lophotrochozoa</taxon>
        <taxon>Platyhelminthes</taxon>
        <taxon>Cestoda</taxon>
        <taxon>Eucestoda</taxon>
        <taxon>Cyclophyllidea</taxon>
        <taxon>Taeniidae</taxon>
        <taxon>Echinococcus</taxon>
        <taxon>Echinococcus canadensis group</taxon>
    </lineage>
</organism>
<proteinExistence type="predicted"/>
<name>A0A915EV57_9CEST</name>
<evidence type="ECO:0000313" key="2">
    <source>
        <dbReference type="WBParaSite" id="maker-E.canG7_contigs_1417-snap-gene-0.0-mRNA-1"/>
    </source>
</evidence>
<keyword evidence="1" id="KW-1185">Reference proteome</keyword>
<reference evidence="2" key="1">
    <citation type="submission" date="2022-11" db="UniProtKB">
        <authorList>
            <consortium name="WormBaseParasite"/>
        </authorList>
    </citation>
    <scope>IDENTIFICATION</scope>
</reference>
<evidence type="ECO:0000313" key="1">
    <source>
        <dbReference type="Proteomes" id="UP000887562"/>
    </source>
</evidence>
<sequence length="62" mass="7272">VAHTQLKNIVIQTLSFKTARASLSEYSGWQLDYRCEEAYPKYTLWHGGGQEVKRLRGQQHHR</sequence>
<dbReference type="Proteomes" id="UP000887562">
    <property type="component" value="Unplaced"/>
</dbReference>
<dbReference type="WBParaSite" id="maker-E.canG7_contigs_1417-snap-gene-0.0-mRNA-1">
    <property type="protein sequence ID" value="maker-E.canG7_contigs_1417-snap-gene-0.0-mRNA-1"/>
    <property type="gene ID" value="EcG7_10186"/>
</dbReference>